<name>A0ABV6KHM6_9BACI</name>
<sequence>MKRIDFTEDDLNKIKVDYISGESVTNIARSFGCSVKVIYNKLHKMGVRPKGKRLEVSQNLLKKMKLDYELYGKTISQIADEYGLSSKVVTIRFKEMNVCFRKGGVRAKYSCNENYFNVINTPDKAYWLGFIYADGCVTRNYGNYVFQLSLKASDSSHLKKFQTCVESDHKVYDRVTTDGSGKEFLSSTIQFYSSPRLCERLVEIGVKERKSLTLEFPSSKIIPDELMSHFIRGYFDGDGCLSPMKKGLRNTPSDTIYVITFVGTISVLKGIIHYLPLGDHVKIRPHGNAFELRFGGKQQLKQVLDYMYSGAEVFLGRKRKRFEGFLSYLNQVELHTKYIVLTNEQADIIKLIFEKYLELNTINNVKRFLNNNDCRTFRGNLFSSKGICDILRNESYRGDVLVEDKLVNIISPDVFEKVQKQLDKNRDDTILRTRNMVQFMKNKSNQRNLEK</sequence>
<evidence type="ECO:0000313" key="2">
    <source>
        <dbReference type="EMBL" id="MFC0472830.1"/>
    </source>
</evidence>
<dbReference type="PROSITE" id="PS51737">
    <property type="entry name" value="RECOMBINASE_DNA_BIND"/>
    <property type="match status" value="1"/>
</dbReference>
<keyword evidence="3" id="KW-1185">Reference proteome</keyword>
<dbReference type="InterPro" id="IPR011109">
    <property type="entry name" value="DNA_bind_recombinase_dom"/>
</dbReference>
<reference evidence="2 3" key="1">
    <citation type="submission" date="2024-09" db="EMBL/GenBank/DDBJ databases">
        <authorList>
            <person name="Sun Q."/>
            <person name="Mori K."/>
        </authorList>
    </citation>
    <scope>NUCLEOTIDE SEQUENCE [LARGE SCALE GENOMIC DNA]</scope>
    <source>
        <strain evidence="2 3">NCAIM B.02610</strain>
    </source>
</reference>
<dbReference type="SUPFAM" id="SSF55608">
    <property type="entry name" value="Homing endonucleases"/>
    <property type="match status" value="1"/>
</dbReference>
<comment type="caution">
    <text evidence="2">The sequence shown here is derived from an EMBL/GenBank/DDBJ whole genome shotgun (WGS) entry which is preliminary data.</text>
</comment>
<dbReference type="Gene3D" id="1.10.10.60">
    <property type="entry name" value="Homeodomain-like"/>
    <property type="match status" value="1"/>
</dbReference>
<dbReference type="EMBL" id="JBHLUX010000088">
    <property type="protein sequence ID" value="MFC0472830.1"/>
    <property type="molecule type" value="Genomic_DNA"/>
</dbReference>
<protein>
    <submittedName>
        <fullName evidence="2">Recombinase family protein</fullName>
    </submittedName>
</protein>
<evidence type="ECO:0000313" key="3">
    <source>
        <dbReference type="Proteomes" id="UP001589838"/>
    </source>
</evidence>
<feature type="domain" description="Recombinase" evidence="1">
    <location>
        <begin position="327"/>
        <end position="428"/>
    </location>
</feature>
<dbReference type="RefSeq" id="WP_335962663.1">
    <property type="nucleotide sequence ID" value="NZ_JAXBLX010000032.1"/>
</dbReference>
<dbReference type="Pfam" id="PF07508">
    <property type="entry name" value="Recombinase"/>
    <property type="match status" value="1"/>
</dbReference>
<dbReference type="InterPro" id="IPR038109">
    <property type="entry name" value="DNA_bind_recomb_sf"/>
</dbReference>
<evidence type="ECO:0000259" key="1">
    <source>
        <dbReference type="PROSITE" id="PS51737"/>
    </source>
</evidence>
<accession>A0ABV6KHM6</accession>
<dbReference type="Proteomes" id="UP001589838">
    <property type="component" value="Unassembled WGS sequence"/>
</dbReference>
<dbReference type="InterPro" id="IPR027434">
    <property type="entry name" value="Homing_endonucl"/>
</dbReference>
<dbReference type="Gene3D" id="3.90.1750.20">
    <property type="entry name" value="Putative Large Serine Recombinase, Chain B, Domain 2"/>
    <property type="match status" value="1"/>
</dbReference>
<proteinExistence type="predicted"/>
<organism evidence="2 3">
    <name type="scientific">Halalkalibacter kiskunsagensis</name>
    <dbReference type="NCBI Taxonomy" id="1548599"/>
    <lineage>
        <taxon>Bacteria</taxon>
        <taxon>Bacillati</taxon>
        <taxon>Bacillota</taxon>
        <taxon>Bacilli</taxon>
        <taxon>Bacillales</taxon>
        <taxon>Bacillaceae</taxon>
        <taxon>Halalkalibacter</taxon>
    </lineage>
</organism>
<dbReference type="Gene3D" id="3.10.28.10">
    <property type="entry name" value="Homing endonucleases"/>
    <property type="match status" value="1"/>
</dbReference>
<gene>
    <name evidence="2" type="ORF">ACFFHM_20665</name>
</gene>